<gene>
    <name evidence="3" type="ORF">SAMN06295970_106100</name>
</gene>
<proteinExistence type="predicted"/>
<dbReference type="Pfam" id="PF07331">
    <property type="entry name" value="TctB"/>
    <property type="match status" value="1"/>
</dbReference>
<feature type="domain" description="DUF1468" evidence="2">
    <location>
        <begin position="11"/>
        <end position="148"/>
    </location>
</feature>
<organism evidence="3 4">
    <name type="scientific">Noviherbaspirillum suwonense</name>
    <dbReference type="NCBI Taxonomy" id="1224511"/>
    <lineage>
        <taxon>Bacteria</taxon>
        <taxon>Pseudomonadati</taxon>
        <taxon>Pseudomonadota</taxon>
        <taxon>Betaproteobacteria</taxon>
        <taxon>Burkholderiales</taxon>
        <taxon>Oxalobacteraceae</taxon>
        <taxon>Noviherbaspirillum</taxon>
    </lineage>
</organism>
<evidence type="ECO:0000259" key="2">
    <source>
        <dbReference type="Pfam" id="PF07331"/>
    </source>
</evidence>
<dbReference type="EMBL" id="FXUL01000006">
    <property type="protein sequence ID" value="SMP59511.1"/>
    <property type="molecule type" value="Genomic_DNA"/>
</dbReference>
<dbReference type="Proteomes" id="UP001158049">
    <property type="component" value="Unassembled WGS sequence"/>
</dbReference>
<reference evidence="3 4" key="1">
    <citation type="submission" date="2017-05" db="EMBL/GenBank/DDBJ databases">
        <authorList>
            <person name="Varghese N."/>
            <person name="Submissions S."/>
        </authorList>
    </citation>
    <scope>NUCLEOTIDE SEQUENCE [LARGE SCALE GENOMIC DNA]</scope>
    <source>
        <strain evidence="3 4">DSM 26001</strain>
    </source>
</reference>
<evidence type="ECO:0000313" key="3">
    <source>
        <dbReference type="EMBL" id="SMP59511.1"/>
    </source>
</evidence>
<keyword evidence="1" id="KW-1133">Transmembrane helix</keyword>
<comment type="caution">
    <text evidence="3">The sequence shown here is derived from an EMBL/GenBank/DDBJ whole genome shotgun (WGS) entry which is preliminary data.</text>
</comment>
<evidence type="ECO:0000256" key="1">
    <source>
        <dbReference type="SAM" id="Phobius"/>
    </source>
</evidence>
<feature type="transmembrane region" description="Helical" evidence="1">
    <location>
        <begin position="80"/>
        <end position="96"/>
    </location>
</feature>
<name>A0ABY1Q5P3_9BURK</name>
<keyword evidence="4" id="KW-1185">Reference proteome</keyword>
<dbReference type="RefSeq" id="WP_283442208.1">
    <property type="nucleotide sequence ID" value="NZ_FXUL01000006.1"/>
</dbReference>
<feature type="transmembrane region" description="Helical" evidence="1">
    <location>
        <begin position="41"/>
        <end position="59"/>
    </location>
</feature>
<accession>A0ABY1Q5P3</accession>
<sequence length="157" mass="16726">MKCNDVLSGVLAGAFALAVFVGAQGFPTIPGQNVGPKVFPELIAAGMMLCAVMLVVRGLRTLGSGKWISLPDWLGQGRTAFGFLLVPLCLAFYVLASEDLGFIPTAVLLLLAMFLTYGVRLRTALVVALLGSVGIHALFYKMLKVPLPWGVLSPYAW</sequence>
<feature type="transmembrane region" description="Helical" evidence="1">
    <location>
        <begin position="102"/>
        <end position="119"/>
    </location>
</feature>
<dbReference type="InterPro" id="IPR009936">
    <property type="entry name" value="DUF1468"/>
</dbReference>
<keyword evidence="1" id="KW-0472">Membrane</keyword>
<feature type="transmembrane region" description="Helical" evidence="1">
    <location>
        <begin position="124"/>
        <end position="143"/>
    </location>
</feature>
<evidence type="ECO:0000313" key="4">
    <source>
        <dbReference type="Proteomes" id="UP001158049"/>
    </source>
</evidence>
<keyword evidence="1" id="KW-0812">Transmembrane</keyword>
<protein>
    <submittedName>
        <fullName evidence="3">Tricarboxylic transport membrane protein</fullName>
    </submittedName>
</protein>